<keyword evidence="8 9" id="KW-0012">Acyltransferase</keyword>
<evidence type="ECO:0000313" key="11">
    <source>
        <dbReference type="EMBL" id="OGI47425.1"/>
    </source>
</evidence>
<dbReference type="InterPro" id="IPR045378">
    <property type="entry name" value="LNT_N"/>
</dbReference>
<feature type="transmembrane region" description="Helical" evidence="9">
    <location>
        <begin position="180"/>
        <end position="201"/>
    </location>
</feature>
<gene>
    <name evidence="9" type="primary">lnt</name>
    <name evidence="11" type="ORF">A2637_02385</name>
</gene>
<dbReference type="InterPro" id="IPR036526">
    <property type="entry name" value="C-N_Hydrolase_sf"/>
</dbReference>
<dbReference type="UniPathway" id="UPA00666"/>
<reference evidence="11 12" key="1">
    <citation type="journal article" date="2016" name="Nat. Commun.">
        <title>Thousands of microbial genomes shed light on interconnected biogeochemical processes in an aquifer system.</title>
        <authorList>
            <person name="Anantharaman K."/>
            <person name="Brown C.T."/>
            <person name="Hug L.A."/>
            <person name="Sharon I."/>
            <person name="Castelle C.J."/>
            <person name="Probst A.J."/>
            <person name="Thomas B.C."/>
            <person name="Singh A."/>
            <person name="Wilkins M.J."/>
            <person name="Karaoz U."/>
            <person name="Brodie E.L."/>
            <person name="Williams K.H."/>
            <person name="Hubbard S.S."/>
            <person name="Banfield J.F."/>
        </authorList>
    </citation>
    <scope>NUCLEOTIDE SEQUENCE [LARGE SCALE GENOMIC DNA]</scope>
</reference>
<dbReference type="GO" id="GO:0016410">
    <property type="term" value="F:N-acyltransferase activity"/>
    <property type="evidence" value="ECO:0007669"/>
    <property type="project" value="UniProtKB-UniRule"/>
</dbReference>
<evidence type="ECO:0000256" key="9">
    <source>
        <dbReference type="HAMAP-Rule" id="MF_01148"/>
    </source>
</evidence>
<dbReference type="CDD" id="cd07571">
    <property type="entry name" value="ALP_N-acyl_transferase"/>
    <property type="match status" value="1"/>
</dbReference>
<dbReference type="EMBL" id="MFSY01000020">
    <property type="protein sequence ID" value="OGI47425.1"/>
    <property type="molecule type" value="Genomic_DNA"/>
</dbReference>
<comment type="subcellular location">
    <subcellularLocation>
        <location evidence="1 9">Cell membrane</location>
        <topology evidence="1 9">Multi-pass membrane protein</topology>
    </subcellularLocation>
</comment>
<dbReference type="GO" id="GO:0042158">
    <property type="term" value="P:lipoprotein biosynthetic process"/>
    <property type="evidence" value="ECO:0007669"/>
    <property type="project" value="UniProtKB-UniRule"/>
</dbReference>
<evidence type="ECO:0000259" key="10">
    <source>
        <dbReference type="PROSITE" id="PS50263"/>
    </source>
</evidence>
<evidence type="ECO:0000256" key="2">
    <source>
        <dbReference type="ARBA" id="ARBA00010065"/>
    </source>
</evidence>
<evidence type="ECO:0000256" key="8">
    <source>
        <dbReference type="ARBA" id="ARBA00023315"/>
    </source>
</evidence>
<keyword evidence="7 9" id="KW-0472">Membrane</keyword>
<dbReference type="InterPro" id="IPR004563">
    <property type="entry name" value="Apolipo_AcylTrfase"/>
</dbReference>
<comment type="catalytic activity">
    <reaction evidence="9">
        <text>N-terminal S-1,2-diacyl-sn-glyceryl-L-cysteinyl-[lipoprotein] + a glycerophospholipid = N-acyl-S-1,2-diacyl-sn-glyceryl-L-cysteinyl-[lipoprotein] + a 2-acyl-sn-glycero-3-phospholipid + H(+)</text>
        <dbReference type="Rhea" id="RHEA:48228"/>
        <dbReference type="Rhea" id="RHEA-COMP:14681"/>
        <dbReference type="Rhea" id="RHEA-COMP:14684"/>
        <dbReference type="ChEBI" id="CHEBI:15378"/>
        <dbReference type="ChEBI" id="CHEBI:136912"/>
        <dbReference type="ChEBI" id="CHEBI:140656"/>
        <dbReference type="ChEBI" id="CHEBI:140657"/>
        <dbReference type="ChEBI" id="CHEBI:140660"/>
        <dbReference type="EC" id="2.3.1.269"/>
    </reaction>
</comment>
<evidence type="ECO:0000256" key="1">
    <source>
        <dbReference type="ARBA" id="ARBA00004651"/>
    </source>
</evidence>
<sequence>MVFGAGAFAPLAFAPLGIFPLAILAPAVLFALWLDAAPARAAWRGFLFGLGMFGVGVSWIYVAIHDFGHSGVALALFLTGLFVSILALYPALLGYLAARIFPGNGWPKYLLALPAGWVLFEWWRGWFLTGFPWLNLGYSQIGSPLGGYAPLVGVYGVSLAVAASAGLLLGVLRLRGRARLACLVALAAVWGGGLLAAQWQWTQPSGAALRVSLVQGNIPQDTKWRPELLQPTLDLYAGLTRARWGDDLVIWPEGAVTAFHHQVADSYLAPLARAARAHGTDLLIGLPVMDLQTRRYYNSMLSLGADDGFYHKRHLVPFGDYVPLAQWLRGLIAALDLPMSGFSPGPEDQPLLAVAGRAAAVAICYEDIFGEELIRSLPQAELLVNATNNAWYGDSFAPHQHLEMSRMRALETGRYMLRVTTNGVSAVIDARGRIVARSPQFQTFVLTGEARPMQGATPYVRLGNLPVLLVLAAMLGYGWFRLRRAG</sequence>
<dbReference type="EC" id="2.3.1.269" evidence="9"/>
<evidence type="ECO:0000256" key="4">
    <source>
        <dbReference type="ARBA" id="ARBA00022679"/>
    </source>
</evidence>
<comment type="similarity">
    <text evidence="2 9">Belongs to the CN hydrolase family. Apolipoprotein N-acyltransferase subfamily.</text>
</comment>
<dbReference type="STRING" id="1817764.A2637_02385"/>
<organism evidence="11 12">
    <name type="scientific">Candidatus Muproteobacteria bacterium RIFCSPHIGHO2_01_FULL_65_16</name>
    <dbReference type="NCBI Taxonomy" id="1817764"/>
    <lineage>
        <taxon>Bacteria</taxon>
        <taxon>Pseudomonadati</taxon>
        <taxon>Pseudomonadota</taxon>
        <taxon>Candidatus Muproteobacteria</taxon>
    </lineage>
</organism>
<proteinExistence type="inferred from homology"/>
<keyword evidence="3 9" id="KW-1003">Cell membrane</keyword>
<dbReference type="AlphaFoldDB" id="A0A1F6TQS1"/>
<dbReference type="PANTHER" id="PTHR38686">
    <property type="entry name" value="APOLIPOPROTEIN N-ACYLTRANSFERASE"/>
    <property type="match status" value="1"/>
</dbReference>
<feature type="transmembrane region" description="Helical" evidence="9">
    <location>
        <begin position="109"/>
        <end position="127"/>
    </location>
</feature>
<accession>A0A1F6TQS1</accession>
<feature type="transmembrane region" description="Helical" evidence="9">
    <location>
        <begin position="70"/>
        <end position="97"/>
    </location>
</feature>
<dbReference type="Pfam" id="PF20154">
    <property type="entry name" value="LNT_N"/>
    <property type="match status" value="1"/>
</dbReference>
<dbReference type="NCBIfam" id="TIGR00546">
    <property type="entry name" value="lnt"/>
    <property type="match status" value="1"/>
</dbReference>
<dbReference type="PROSITE" id="PS50263">
    <property type="entry name" value="CN_HYDROLASE"/>
    <property type="match status" value="1"/>
</dbReference>
<dbReference type="HAMAP" id="MF_01148">
    <property type="entry name" value="Lnt"/>
    <property type="match status" value="1"/>
</dbReference>
<keyword evidence="5 9" id="KW-0812">Transmembrane</keyword>
<evidence type="ECO:0000256" key="5">
    <source>
        <dbReference type="ARBA" id="ARBA00022692"/>
    </source>
</evidence>
<keyword evidence="4 9" id="KW-0808">Transferase</keyword>
<feature type="transmembrane region" description="Helical" evidence="9">
    <location>
        <begin position="459"/>
        <end position="480"/>
    </location>
</feature>
<feature type="transmembrane region" description="Helical" evidence="9">
    <location>
        <begin position="147"/>
        <end position="168"/>
    </location>
</feature>
<dbReference type="Pfam" id="PF00795">
    <property type="entry name" value="CN_hydrolase"/>
    <property type="match status" value="1"/>
</dbReference>
<dbReference type="InterPro" id="IPR003010">
    <property type="entry name" value="C-N_Hydrolase"/>
</dbReference>
<evidence type="ECO:0000256" key="3">
    <source>
        <dbReference type="ARBA" id="ARBA00022475"/>
    </source>
</evidence>
<feature type="transmembrane region" description="Helical" evidence="9">
    <location>
        <begin position="12"/>
        <end position="34"/>
    </location>
</feature>
<keyword evidence="6 9" id="KW-1133">Transmembrane helix</keyword>
<evidence type="ECO:0000256" key="7">
    <source>
        <dbReference type="ARBA" id="ARBA00023136"/>
    </source>
</evidence>
<comment type="pathway">
    <text evidence="9">Protein modification; lipoprotein biosynthesis (N-acyl transfer).</text>
</comment>
<name>A0A1F6TQS1_9PROT</name>
<dbReference type="PANTHER" id="PTHR38686:SF1">
    <property type="entry name" value="APOLIPOPROTEIN N-ACYLTRANSFERASE"/>
    <property type="match status" value="1"/>
</dbReference>
<protein>
    <recommendedName>
        <fullName evidence="9">Apolipoprotein N-acyltransferase</fullName>
        <shortName evidence="9">ALP N-acyltransferase</shortName>
        <ecNumber evidence="9">2.3.1.269</ecNumber>
    </recommendedName>
</protein>
<comment type="function">
    <text evidence="9">Catalyzes the phospholipid dependent N-acylation of the N-terminal cysteine of apolipoprotein, the last step in lipoprotein maturation.</text>
</comment>
<dbReference type="Proteomes" id="UP000179360">
    <property type="component" value="Unassembled WGS sequence"/>
</dbReference>
<evidence type="ECO:0000256" key="6">
    <source>
        <dbReference type="ARBA" id="ARBA00022989"/>
    </source>
</evidence>
<comment type="caution">
    <text evidence="11">The sequence shown here is derived from an EMBL/GenBank/DDBJ whole genome shotgun (WGS) entry which is preliminary data.</text>
</comment>
<dbReference type="GO" id="GO:0005886">
    <property type="term" value="C:plasma membrane"/>
    <property type="evidence" value="ECO:0007669"/>
    <property type="project" value="UniProtKB-SubCell"/>
</dbReference>
<evidence type="ECO:0000313" key="12">
    <source>
        <dbReference type="Proteomes" id="UP000179360"/>
    </source>
</evidence>
<dbReference type="SUPFAM" id="SSF56317">
    <property type="entry name" value="Carbon-nitrogen hydrolase"/>
    <property type="match status" value="1"/>
</dbReference>
<dbReference type="Gene3D" id="3.60.110.10">
    <property type="entry name" value="Carbon-nitrogen hydrolase"/>
    <property type="match status" value="1"/>
</dbReference>
<feature type="transmembrane region" description="Helical" evidence="9">
    <location>
        <begin position="46"/>
        <end position="64"/>
    </location>
</feature>
<keyword evidence="11" id="KW-0449">Lipoprotein</keyword>
<feature type="domain" description="CN hydrolase" evidence="10">
    <location>
        <begin position="214"/>
        <end position="452"/>
    </location>
</feature>